<evidence type="ECO:0000313" key="2">
    <source>
        <dbReference type="Proteomes" id="UP000236291"/>
    </source>
</evidence>
<dbReference type="EMBL" id="ASHM01130068">
    <property type="protein sequence ID" value="PNX58999.1"/>
    <property type="molecule type" value="Genomic_DNA"/>
</dbReference>
<gene>
    <name evidence="1" type="ORF">L195_g059467</name>
</gene>
<protein>
    <submittedName>
        <fullName evidence="1">Uncharacterized protein</fullName>
    </submittedName>
</protein>
<proteinExistence type="predicted"/>
<evidence type="ECO:0000313" key="1">
    <source>
        <dbReference type="EMBL" id="PNX58999.1"/>
    </source>
</evidence>
<dbReference type="Proteomes" id="UP000236291">
    <property type="component" value="Unassembled WGS sequence"/>
</dbReference>
<sequence>MGAREISRFEMMDKTWRVVIRCLGGKKLMEIAMKWIYRFEALVEETQFDVEVHQSGMAMKILCGSNGDQA</sequence>
<feature type="non-terminal residue" evidence="1">
    <location>
        <position position="70"/>
    </location>
</feature>
<comment type="caution">
    <text evidence="1">The sequence shown here is derived from an EMBL/GenBank/DDBJ whole genome shotgun (WGS) entry which is preliminary data.</text>
</comment>
<dbReference type="AlphaFoldDB" id="A0A2K3JY74"/>
<reference evidence="1 2" key="2">
    <citation type="journal article" date="2017" name="Front. Plant Sci.">
        <title>Gene Classification and Mining of Molecular Markers Useful in Red Clover (Trifolium pratense) Breeding.</title>
        <authorList>
            <person name="Istvanek J."/>
            <person name="Dluhosova J."/>
            <person name="Dluhos P."/>
            <person name="Patkova L."/>
            <person name="Nedelnik J."/>
            <person name="Repkova J."/>
        </authorList>
    </citation>
    <scope>NUCLEOTIDE SEQUENCE [LARGE SCALE GENOMIC DNA]</scope>
    <source>
        <strain evidence="2">cv. Tatra</strain>
        <tissue evidence="1">Young leaves</tissue>
    </source>
</reference>
<name>A0A2K3JY74_TRIPR</name>
<accession>A0A2K3JY74</accession>
<reference evidence="1 2" key="1">
    <citation type="journal article" date="2014" name="Am. J. Bot.">
        <title>Genome assembly and annotation for red clover (Trifolium pratense; Fabaceae).</title>
        <authorList>
            <person name="Istvanek J."/>
            <person name="Jaros M."/>
            <person name="Krenek A."/>
            <person name="Repkova J."/>
        </authorList>
    </citation>
    <scope>NUCLEOTIDE SEQUENCE [LARGE SCALE GENOMIC DNA]</scope>
    <source>
        <strain evidence="2">cv. Tatra</strain>
        <tissue evidence="1">Young leaves</tissue>
    </source>
</reference>
<organism evidence="1 2">
    <name type="scientific">Trifolium pratense</name>
    <name type="common">Red clover</name>
    <dbReference type="NCBI Taxonomy" id="57577"/>
    <lineage>
        <taxon>Eukaryota</taxon>
        <taxon>Viridiplantae</taxon>
        <taxon>Streptophyta</taxon>
        <taxon>Embryophyta</taxon>
        <taxon>Tracheophyta</taxon>
        <taxon>Spermatophyta</taxon>
        <taxon>Magnoliopsida</taxon>
        <taxon>eudicotyledons</taxon>
        <taxon>Gunneridae</taxon>
        <taxon>Pentapetalae</taxon>
        <taxon>rosids</taxon>
        <taxon>fabids</taxon>
        <taxon>Fabales</taxon>
        <taxon>Fabaceae</taxon>
        <taxon>Papilionoideae</taxon>
        <taxon>50 kb inversion clade</taxon>
        <taxon>NPAAA clade</taxon>
        <taxon>Hologalegina</taxon>
        <taxon>IRL clade</taxon>
        <taxon>Trifolieae</taxon>
        <taxon>Trifolium</taxon>
    </lineage>
</organism>